<evidence type="ECO:0000313" key="2">
    <source>
        <dbReference type="EMBL" id="OQR80342.1"/>
    </source>
</evidence>
<dbReference type="STRING" id="418985.A0A1V9Y3N4"/>
<dbReference type="Pfam" id="PF06017">
    <property type="entry name" value="Myosin_TH1"/>
    <property type="match status" value="1"/>
</dbReference>
<name>A0A1V9Y3N4_9ACAR</name>
<gene>
    <name evidence="2" type="ORF">BIW11_05123</name>
</gene>
<evidence type="ECO:0000313" key="3">
    <source>
        <dbReference type="Proteomes" id="UP000192247"/>
    </source>
</evidence>
<feature type="domain" description="TH1" evidence="1">
    <location>
        <begin position="1"/>
        <end position="108"/>
    </location>
</feature>
<dbReference type="GO" id="GO:0003774">
    <property type="term" value="F:cytoskeletal motor activity"/>
    <property type="evidence" value="ECO:0007669"/>
    <property type="project" value="InterPro"/>
</dbReference>
<protein>
    <submittedName>
        <fullName evidence="2">Myosin-IB-like</fullName>
    </submittedName>
</protein>
<dbReference type="Proteomes" id="UP000192247">
    <property type="component" value="Unassembled WGS sequence"/>
</dbReference>
<dbReference type="EMBL" id="MNPL01000102">
    <property type="protein sequence ID" value="OQR80342.1"/>
    <property type="molecule type" value="Genomic_DNA"/>
</dbReference>
<dbReference type="InParanoid" id="A0A1V9Y3N4"/>
<proteinExistence type="predicted"/>
<dbReference type="InterPro" id="IPR010926">
    <property type="entry name" value="Myosin_TH1"/>
</dbReference>
<accession>A0A1V9Y3N4</accession>
<dbReference type="AlphaFoldDB" id="A0A1V9Y3N4"/>
<dbReference type="PROSITE" id="PS51757">
    <property type="entry name" value="TH1"/>
    <property type="match status" value="1"/>
</dbReference>
<organism evidence="2 3">
    <name type="scientific">Tropilaelaps mercedesae</name>
    <dbReference type="NCBI Taxonomy" id="418985"/>
    <lineage>
        <taxon>Eukaryota</taxon>
        <taxon>Metazoa</taxon>
        <taxon>Ecdysozoa</taxon>
        <taxon>Arthropoda</taxon>
        <taxon>Chelicerata</taxon>
        <taxon>Arachnida</taxon>
        <taxon>Acari</taxon>
        <taxon>Parasitiformes</taxon>
        <taxon>Mesostigmata</taxon>
        <taxon>Gamasina</taxon>
        <taxon>Dermanyssoidea</taxon>
        <taxon>Laelapidae</taxon>
        <taxon>Tropilaelaps</taxon>
    </lineage>
</organism>
<sequence>MSFNYQLLHSSGVSVSSLADGLMVVKIPAEDIKHEKGDLILDCDRSLIECISRLAMLARKRSLVHIAPENSKLHHQLSGGKTGTIEFRRGAKEEISKTKSGSLNVISM</sequence>
<evidence type="ECO:0000259" key="1">
    <source>
        <dbReference type="PROSITE" id="PS51757"/>
    </source>
</evidence>
<comment type="caution">
    <text evidence="2">The sequence shown here is derived from an EMBL/GenBank/DDBJ whole genome shotgun (WGS) entry which is preliminary data.</text>
</comment>
<keyword evidence="3" id="KW-1185">Reference proteome</keyword>
<reference evidence="2 3" key="1">
    <citation type="journal article" date="2017" name="Gigascience">
        <title>Draft genome of the honey bee ectoparasitic mite, Tropilaelaps mercedesae, is shaped by the parasitic life history.</title>
        <authorList>
            <person name="Dong X."/>
            <person name="Armstrong S.D."/>
            <person name="Xia D."/>
            <person name="Makepeace B.L."/>
            <person name="Darby A.C."/>
            <person name="Kadowaki T."/>
        </authorList>
    </citation>
    <scope>NUCLEOTIDE SEQUENCE [LARGE SCALE GENOMIC DNA]</scope>
    <source>
        <strain evidence="2">Wuxi-XJTLU</strain>
    </source>
</reference>
<dbReference type="GO" id="GO:0016459">
    <property type="term" value="C:myosin complex"/>
    <property type="evidence" value="ECO:0007669"/>
    <property type="project" value="InterPro"/>
</dbReference>
<dbReference type="OrthoDB" id="6108017at2759"/>